<organism evidence="1 2">
    <name type="scientific">Brachionus plicatilis</name>
    <name type="common">Marine rotifer</name>
    <name type="synonym">Brachionus muelleri</name>
    <dbReference type="NCBI Taxonomy" id="10195"/>
    <lineage>
        <taxon>Eukaryota</taxon>
        <taxon>Metazoa</taxon>
        <taxon>Spiralia</taxon>
        <taxon>Gnathifera</taxon>
        <taxon>Rotifera</taxon>
        <taxon>Eurotatoria</taxon>
        <taxon>Monogononta</taxon>
        <taxon>Pseudotrocha</taxon>
        <taxon>Ploima</taxon>
        <taxon>Brachionidae</taxon>
        <taxon>Brachionus</taxon>
    </lineage>
</organism>
<reference evidence="1 2" key="1">
    <citation type="journal article" date="2018" name="Sci. Rep.">
        <title>Genomic signatures of local adaptation to the degree of environmental predictability in rotifers.</title>
        <authorList>
            <person name="Franch-Gras L."/>
            <person name="Hahn C."/>
            <person name="Garcia-Roger E.M."/>
            <person name="Carmona M.J."/>
            <person name="Serra M."/>
            <person name="Gomez A."/>
        </authorList>
    </citation>
    <scope>NUCLEOTIDE SEQUENCE [LARGE SCALE GENOMIC DNA]</scope>
    <source>
        <strain evidence="1">HYR1</strain>
    </source>
</reference>
<evidence type="ECO:0000313" key="1">
    <source>
        <dbReference type="EMBL" id="RNA11105.1"/>
    </source>
</evidence>
<dbReference type="Proteomes" id="UP000276133">
    <property type="component" value="Unassembled WGS sequence"/>
</dbReference>
<protein>
    <submittedName>
        <fullName evidence="1">Uncharacterized protein</fullName>
    </submittedName>
</protein>
<proteinExistence type="predicted"/>
<gene>
    <name evidence="1" type="ORF">BpHYR1_054393</name>
</gene>
<dbReference type="EMBL" id="REGN01006044">
    <property type="protein sequence ID" value="RNA11105.1"/>
    <property type="molecule type" value="Genomic_DNA"/>
</dbReference>
<sequence>MDKDLQIELEDKIKKKYGNRVMSLGCSKKNWIFADNLTKNFTTMNHQSYLPGLFFTEFDLLTVKKIK</sequence>
<keyword evidence="2" id="KW-1185">Reference proteome</keyword>
<accession>A0A3M7QJG5</accession>
<evidence type="ECO:0000313" key="2">
    <source>
        <dbReference type="Proteomes" id="UP000276133"/>
    </source>
</evidence>
<comment type="caution">
    <text evidence="1">The sequence shown here is derived from an EMBL/GenBank/DDBJ whole genome shotgun (WGS) entry which is preliminary data.</text>
</comment>
<dbReference type="AlphaFoldDB" id="A0A3M7QJG5"/>
<name>A0A3M7QJG5_BRAPC</name>